<dbReference type="Gene3D" id="3.30.450.30">
    <property type="entry name" value="Dynein light chain 2a, cytoplasmic"/>
    <property type="match status" value="1"/>
</dbReference>
<evidence type="ECO:0000313" key="1">
    <source>
        <dbReference type="EMBL" id="OMJ94076.1"/>
    </source>
</evidence>
<accession>A0A1R2CYJ3</accession>
<dbReference type="AlphaFoldDB" id="A0A1R2CYJ3"/>
<dbReference type="EMBL" id="MPUH01000032">
    <property type="protein sequence ID" value="OMJ94076.1"/>
    <property type="molecule type" value="Genomic_DNA"/>
</dbReference>
<dbReference type="OrthoDB" id="299194at2759"/>
<dbReference type="PANTHER" id="PTHR10779">
    <property type="entry name" value="DYNEIN LIGHT CHAIN ROADBLOCK"/>
    <property type="match status" value="1"/>
</dbReference>
<gene>
    <name evidence="1" type="ORF">SteCoe_2850</name>
</gene>
<keyword evidence="2" id="KW-1185">Reference proteome</keyword>
<name>A0A1R2CYJ3_9CILI</name>
<comment type="caution">
    <text evidence="1">The sequence shown here is derived from an EMBL/GenBank/DDBJ whole genome shotgun (WGS) entry which is preliminary data.</text>
</comment>
<dbReference type="SUPFAM" id="SSF103196">
    <property type="entry name" value="Roadblock/LC7 domain"/>
    <property type="match status" value="1"/>
</dbReference>
<evidence type="ECO:0000313" key="2">
    <source>
        <dbReference type="Proteomes" id="UP000187209"/>
    </source>
</evidence>
<evidence type="ECO:0008006" key="3">
    <source>
        <dbReference type="Google" id="ProtNLM"/>
    </source>
</evidence>
<reference evidence="1 2" key="1">
    <citation type="submission" date="2016-11" db="EMBL/GenBank/DDBJ databases">
        <title>The macronuclear genome of Stentor coeruleus: a giant cell with tiny introns.</title>
        <authorList>
            <person name="Slabodnick M."/>
            <person name="Ruby J.G."/>
            <person name="Reiff S.B."/>
            <person name="Swart E.C."/>
            <person name="Gosai S."/>
            <person name="Prabakaran S."/>
            <person name="Witkowska E."/>
            <person name="Larue G.E."/>
            <person name="Fisher S."/>
            <person name="Freeman R.M."/>
            <person name="Gunawardena J."/>
            <person name="Chu W."/>
            <person name="Stover N.A."/>
            <person name="Gregory B.D."/>
            <person name="Nowacki M."/>
            <person name="Derisi J."/>
            <person name="Roy S.W."/>
            <person name="Marshall W.F."/>
            <person name="Sood P."/>
        </authorList>
    </citation>
    <scope>NUCLEOTIDE SEQUENCE [LARGE SCALE GENOMIC DNA]</scope>
    <source>
        <strain evidence="1">WM001</strain>
    </source>
</reference>
<proteinExistence type="predicted"/>
<protein>
    <recommendedName>
        <fullName evidence="3">Dynein light chain roadblock</fullName>
    </recommendedName>
</protein>
<sequence>MSEIEEAINRMKKVSLIITGPDGTVARSNIDNKSDVNKYIYNVGDLVDKARSIIRDVDPSNDMTLLRFTLRKHDIIIAPGKNFRIIIVQETNKDATTEEKT</sequence>
<dbReference type="Proteomes" id="UP000187209">
    <property type="component" value="Unassembled WGS sequence"/>
</dbReference>
<organism evidence="1 2">
    <name type="scientific">Stentor coeruleus</name>
    <dbReference type="NCBI Taxonomy" id="5963"/>
    <lineage>
        <taxon>Eukaryota</taxon>
        <taxon>Sar</taxon>
        <taxon>Alveolata</taxon>
        <taxon>Ciliophora</taxon>
        <taxon>Postciliodesmatophora</taxon>
        <taxon>Heterotrichea</taxon>
        <taxon>Heterotrichida</taxon>
        <taxon>Stentoridae</taxon>
        <taxon>Stentor</taxon>
    </lineage>
</organism>